<dbReference type="CDD" id="cd06278">
    <property type="entry name" value="PBP1_LacI-like"/>
    <property type="match status" value="1"/>
</dbReference>
<dbReference type="EMBL" id="UOEO01000247">
    <property type="protein sequence ID" value="VAW23793.1"/>
    <property type="molecule type" value="Genomic_DNA"/>
</dbReference>
<feature type="domain" description="HTH lacI-type" evidence="5">
    <location>
        <begin position="11"/>
        <end position="65"/>
    </location>
</feature>
<organism evidence="6">
    <name type="scientific">hydrothermal vent metagenome</name>
    <dbReference type="NCBI Taxonomy" id="652676"/>
    <lineage>
        <taxon>unclassified sequences</taxon>
        <taxon>metagenomes</taxon>
        <taxon>ecological metagenomes</taxon>
    </lineage>
</organism>
<evidence type="ECO:0000259" key="5">
    <source>
        <dbReference type="PROSITE" id="PS50932"/>
    </source>
</evidence>
<evidence type="ECO:0000256" key="4">
    <source>
        <dbReference type="ARBA" id="ARBA00023163"/>
    </source>
</evidence>
<keyword evidence="1" id="KW-0678">Repressor</keyword>
<dbReference type="Gene3D" id="3.40.50.2300">
    <property type="match status" value="2"/>
</dbReference>
<accession>A0A3B0U5X5</accession>
<dbReference type="PANTHER" id="PTHR30146:SF95">
    <property type="entry name" value="RIBOSE OPERON REPRESSOR"/>
    <property type="match status" value="1"/>
</dbReference>
<name>A0A3B0U5X5_9ZZZZ</name>
<dbReference type="AlphaFoldDB" id="A0A3B0U5X5"/>
<dbReference type="GO" id="GO:0003700">
    <property type="term" value="F:DNA-binding transcription factor activity"/>
    <property type="evidence" value="ECO:0007669"/>
    <property type="project" value="TreeGrafter"/>
</dbReference>
<proteinExistence type="predicted"/>
<evidence type="ECO:0000256" key="2">
    <source>
        <dbReference type="ARBA" id="ARBA00023015"/>
    </source>
</evidence>
<dbReference type="PROSITE" id="PS50932">
    <property type="entry name" value="HTH_LACI_2"/>
    <property type="match status" value="1"/>
</dbReference>
<keyword evidence="4" id="KW-0804">Transcription</keyword>
<dbReference type="SUPFAM" id="SSF47413">
    <property type="entry name" value="lambda repressor-like DNA-binding domains"/>
    <property type="match status" value="1"/>
</dbReference>
<dbReference type="Pfam" id="PF13377">
    <property type="entry name" value="Peripla_BP_3"/>
    <property type="match status" value="1"/>
</dbReference>
<keyword evidence="3" id="KW-0238">DNA-binding</keyword>
<keyword evidence="2" id="KW-0805">Transcription regulation</keyword>
<dbReference type="SUPFAM" id="SSF53822">
    <property type="entry name" value="Periplasmic binding protein-like I"/>
    <property type="match status" value="1"/>
</dbReference>
<gene>
    <name evidence="6" type="ORF">MNBD_ALPHA12-2279</name>
</gene>
<dbReference type="GO" id="GO:0000976">
    <property type="term" value="F:transcription cis-regulatory region binding"/>
    <property type="evidence" value="ECO:0007669"/>
    <property type="project" value="TreeGrafter"/>
</dbReference>
<dbReference type="PANTHER" id="PTHR30146">
    <property type="entry name" value="LACI-RELATED TRANSCRIPTIONAL REPRESSOR"/>
    <property type="match status" value="1"/>
</dbReference>
<evidence type="ECO:0000256" key="3">
    <source>
        <dbReference type="ARBA" id="ARBA00023125"/>
    </source>
</evidence>
<dbReference type="InterPro" id="IPR028082">
    <property type="entry name" value="Peripla_BP_I"/>
</dbReference>
<sequence>MTKKLVMQRAPTESDVAKLAGVSQSAVSRAFTPGASVAENTRKKILKAAQSVGYQPNLMARSMATGRSNIIALAISNLENPFYAQVVKELSERLRETGRHILLFTTSLDGTADPELEQVLSYQVDALILTATTASLELTLQCQKTGVPIVQINRESKLPGISTIRGQNQRAGEQVAAFFVAGGHKRYGFIGGTETSNTSAIRQNAYSQHLKSLGVKDVSIAFGNYTFQGAAAAARQLLGGKKPVDAIFCASDYMAFAALDVAKREFSLSVPGELSVVGVDDVPEASYAAYDLTTYSQPAAALAEEAIKIIDFQIAKPGRRAQRREVGGQLILRGSARLPDQGVLTRDGKKIWAK</sequence>
<dbReference type="Pfam" id="PF00356">
    <property type="entry name" value="LacI"/>
    <property type="match status" value="1"/>
</dbReference>
<dbReference type="CDD" id="cd01392">
    <property type="entry name" value="HTH_LacI"/>
    <property type="match status" value="1"/>
</dbReference>
<evidence type="ECO:0000313" key="6">
    <source>
        <dbReference type="EMBL" id="VAW23793.1"/>
    </source>
</evidence>
<dbReference type="InterPro" id="IPR046335">
    <property type="entry name" value="LacI/GalR-like_sensor"/>
</dbReference>
<reference evidence="6" key="1">
    <citation type="submission" date="2018-06" db="EMBL/GenBank/DDBJ databases">
        <authorList>
            <person name="Zhirakovskaya E."/>
        </authorList>
    </citation>
    <scope>NUCLEOTIDE SEQUENCE</scope>
</reference>
<evidence type="ECO:0000256" key="1">
    <source>
        <dbReference type="ARBA" id="ARBA00022491"/>
    </source>
</evidence>
<dbReference type="InterPro" id="IPR010982">
    <property type="entry name" value="Lambda_DNA-bd_dom_sf"/>
</dbReference>
<dbReference type="InterPro" id="IPR000843">
    <property type="entry name" value="HTH_LacI"/>
</dbReference>
<protein>
    <recommendedName>
        <fullName evidence="5">HTH lacI-type domain-containing protein</fullName>
    </recommendedName>
</protein>
<dbReference type="SMART" id="SM00354">
    <property type="entry name" value="HTH_LACI"/>
    <property type="match status" value="1"/>
</dbReference>
<dbReference type="Gene3D" id="1.10.260.40">
    <property type="entry name" value="lambda repressor-like DNA-binding domains"/>
    <property type="match status" value="1"/>
</dbReference>